<dbReference type="SUPFAM" id="SSF53613">
    <property type="entry name" value="Ribokinase-like"/>
    <property type="match status" value="1"/>
</dbReference>
<dbReference type="GO" id="GO:0008902">
    <property type="term" value="F:hydroxymethylpyrimidine kinase activity"/>
    <property type="evidence" value="ECO:0007669"/>
    <property type="project" value="TreeGrafter"/>
</dbReference>
<dbReference type="EMBL" id="MQWD01000001">
    <property type="protein sequence ID" value="PAP77328.1"/>
    <property type="molecule type" value="Genomic_DNA"/>
</dbReference>
<dbReference type="GO" id="GO:0008972">
    <property type="term" value="F:phosphomethylpyrimidine kinase activity"/>
    <property type="evidence" value="ECO:0007669"/>
    <property type="project" value="TreeGrafter"/>
</dbReference>
<evidence type="ECO:0000313" key="3">
    <source>
        <dbReference type="Proteomes" id="UP000216339"/>
    </source>
</evidence>
<protein>
    <recommendedName>
        <fullName evidence="1">Pyridoxamine kinase/Phosphomethylpyrimidine kinase domain-containing protein</fullName>
    </recommendedName>
</protein>
<organism evidence="2 3">
    <name type="scientific">Rubrivirga marina</name>
    <dbReference type="NCBI Taxonomy" id="1196024"/>
    <lineage>
        <taxon>Bacteria</taxon>
        <taxon>Pseudomonadati</taxon>
        <taxon>Rhodothermota</taxon>
        <taxon>Rhodothermia</taxon>
        <taxon>Rhodothermales</taxon>
        <taxon>Rubricoccaceae</taxon>
        <taxon>Rubrivirga</taxon>
    </lineage>
</organism>
<dbReference type="RefSeq" id="WP_095510998.1">
    <property type="nucleotide sequence ID" value="NZ_MQWD01000001.1"/>
</dbReference>
<dbReference type="Gene3D" id="3.40.1190.20">
    <property type="match status" value="1"/>
</dbReference>
<dbReference type="GO" id="GO:0009228">
    <property type="term" value="P:thiamine biosynthetic process"/>
    <property type="evidence" value="ECO:0007669"/>
    <property type="project" value="TreeGrafter"/>
</dbReference>
<evidence type="ECO:0000313" key="2">
    <source>
        <dbReference type="EMBL" id="PAP77328.1"/>
    </source>
</evidence>
<feature type="domain" description="Pyridoxamine kinase/Phosphomethylpyrimidine kinase" evidence="1">
    <location>
        <begin position="19"/>
        <end position="262"/>
    </location>
</feature>
<gene>
    <name evidence="2" type="ORF">BSZ37_13230</name>
</gene>
<dbReference type="PANTHER" id="PTHR20858">
    <property type="entry name" value="PHOSPHOMETHYLPYRIMIDINE KINASE"/>
    <property type="match status" value="1"/>
</dbReference>
<dbReference type="Proteomes" id="UP000216339">
    <property type="component" value="Unassembled WGS sequence"/>
</dbReference>
<comment type="caution">
    <text evidence="2">The sequence shown here is derived from an EMBL/GenBank/DDBJ whole genome shotgun (WGS) entry which is preliminary data.</text>
</comment>
<dbReference type="OrthoDB" id="1496232at2"/>
<dbReference type="Pfam" id="PF08543">
    <property type="entry name" value="Phos_pyr_kin"/>
    <property type="match status" value="1"/>
</dbReference>
<dbReference type="InterPro" id="IPR013749">
    <property type="entry name" value="PM/HMP-P_kinase-1"/>
</dbReference>
<keyword evidence="3" id="KW-1185">Reference proteome</keyword>
<dbReference type="GO" id="GO:0005829">
    <property type="term" value="C:cytosol"/>
    <property type="evidence" value="ECO:0007669"/>
    <property type="project" value="TreeGrafter"/>
</dbReference>
<reference evidence="2 3" key="1">
    <citation type="submission" date="2016-11" db="EMBL/GenBank/DDBJ databases">
        <title>Study of marine rhodopsin-containing bacteria.</title>
        <authorList>
            <person name="Yoshizawa S."/>
            <person name="Kumagai Y."/>
            <person name="Kogure K."/>
        </authorList>
    </citation>
    <scope>NUCLEOTIDE SEQUENCE [LARGE SCALE GENOMIC DNA]</scope>
    <source>
        <strain evidence="2 3">SAORIC-28</strain>
    </source>
</reference>
<name>A0A271J243_9BACT</name>
<evidence type="ECO:0000259" key="1">
    <source>
        <dbReference type="Pfam" id="PF08543"/>
    </source>
</evidence>
<accession>A0A271J243</accession>
<dbReference type="PANTHER" id="PTHR20858:SF17">
    <property type="entry name" value="HYDROXYMETHYLPYRIMIDINE_PHOSPHOMETHYLPYRIMIDINE KINASE THI20-RELATED"/>
    <property type="match status" value="1"/>
</dbReference>
<sequence length="276" mass="28376">MPLSPVAVVGATYTVSERGLAADVLAARALGLAPLPICTSIVVASGGRVTDVTDVPVDTVIAQLEHLEAAGPVRGVKIGVLGSDKTAAAVLDRVRSMDVPVVLDVVASGPSGETVLEARGIDAVADRLGAATLVTLSKADAELVTNTQIESLDDAQVAAQRLHNRGAAAVVIRCGSLPYRFYDAADDPGSDAGRPFFADLYYDGEDFALFEAPLLDAHPDGASSAFALAALSGLVSGRPVEEALQLAKRFATDAVRHATEVEGHAPRLHVGPSSHS</sequence>
<proteinExistence type="predicted"/>
<dbReference type="AlphaFoldDB" id="A0A271J243"/>
<dbReference type="InterPro" id="IPR029056">
    <property type="entry name" value="Ribokinase-like"/>
</dbReference>